<evidence type="ECO:0000313" key="1">
    <source>
        <dbReference type="EMBL" id="AAD45672.1"/>
    </source>
</evidence>
<reference evidence="1" key="1">
    <citation type="submission" date="1999-05" db="EMBL/GenBank/DDBJ databases">
        <title>RAPD-derived Trichinella spiralis probe.</title>
        <authorList>
            <person name="Semyenova S.K."/>
            <person name="Chrisanfova G.G."/>
            <person name="Smirnov I.K."/>
        </authorList>
    </citation>
    <scope>NUCLEOTIDE SEQUENCE</scope>
    <source>
        <strain evidence="1">TsP</strain>
    </source>
</reference>
<sequence length="39" mass="4789">MPYIHVMLILRNLFSRIRIYISKLKNMHYIKLICVIILD</sequence>
<dbReference type="AlphaFoldDB" id="Q9U9S0"/>
<dbReference type="EMBL" id="AF153497">
    <property type="protein sequence ID" value="AAD45672.1"/>
    <property type="molecule type" value="Genomic_DNA"/>
</dbReference>
<name>Q9U9S0_TRISP</name>
<organism evidence="1">
    <name type="scientific">Trichinella spiralis</name>
    <name type="common">Trichina worm</name>
    <dbReference type="NCBI Taxonomy" id="6334"/>
    <lineage>
        <taxon>Eukaryota</taxon>
        <taxon>Metazoa</taxon>
        <taxon>Ecdysozoa</taxon>
        <taxon>Nematoda</taxon>
        <taxon>Enoplea</taxon>
        <taxon>Dorylaimia</taxon>
        <taxon>Trichinellida</taxon>
        <taxon>Trichinellidae</taxon>
        <taxon>Trichinella</taxon>
    </lineage>
</organism>
<accession>Q9U9S0</accession>
<protein>
    <submittedName>
        <fullName evidence="1">Uncharacterized protein</fullName>
    </submittedName>
</protein>
<proteinExistence type="predicted"/>